<keyword evidence="1" id="KW-1133">Transmembrane helix</keyword>
<accession>X1UDR9</accession>
<keyword evidence="1" id="KW-0472">Membrane</keyword>
<keyword evidence="1" id="KW-0812">Transmembrane</keyword>
<proteinExistence type="predicted"/>
<name>X1UDR9_9ZZZZ</name>
<reference evidence="2" key="1">
    <citation type="journal article" date="2014" name="Front. Microbiol.">
        <title>High frequency of phylogenetically diverse reductive dehalogenase-homologous genes in deep subseafloor sedimentary metagenomes.</title>
        <authorList>
            <person name="Kawai M."/>
            <person name="Futagami T."/>
            <person name="Toyoda A."/>
            <person name="Takaki Y."/>
            <person name="Nishi S."/>
            <person name="Hori S."/>
            <person name="Arai W."/>
            <person name="Tsubouchi T."/>
            <person name="Morono Y."/>
            <person name="Uchiyama I."/>
            <person name="Ito T."/>
            <person name="Fujiyama A."/>
            <person name="Inagaki F."/>
            <person name="Takami H."/>
        </authorList>
    </citation>
    <scope>NUCLEOTIDE SEQUENCE</scope>
    <source>
        <strain evidence="2">Expedition CK06-06</strain>
    </source>
</reference>
<evidence type="ECO:0000313" key="2">
    <source>
        <dbReference type="EMBL" id="GAJ15649.1"/>
    </source>
</evidence>
<evidence type="ECO:0000256" key="1">
    <source>
        <dbReference type="SAM" id="Phobius"/>
    </source>
</evidence>
<feature type="transmembrane region" description="Helical" evidence="1">
    <location>
        <begin position="53"/>
        <end position="76"/>
    </location>
</feature>
<gene>
    <name evidence="2" type="ORF">S12H4_44543</name>
</gene>
<dbReference type="EMBL" id="BARW01027454">
    <property type="protein sequence ID" value="GAJ15649.1"/>
    <property type="molecule type" value="Genomic_DNA"/>
</dbReference>
<organism evidence="2">
    <name type="scientific">marine sediment metagenome</name>
    <dbReference type="NCBI Taxonomy" id="412755"/>
    <lineage>
        <taxon>unclassified sequences</taxon>
        <taxon>metagenomes</taxon>
        <taxon>ecological metagenomes</taxon>
    </lineage>
</organism>
<dbReference type="AlphaFoldDB" id="X1UDR9"/>
<sequence>MNASIAVFLKLGVGVLVAIVTVFYCWRLILGNLEEWFEKPSRKGFLVGFSRKIWLYFAVPIFLVLVGSPPVLITALGTKEFLPMIELIKGGPYEFPGGIELPILPEVSWALLCIAIGAILGTCVSRILARLYDKFPVKAMLLSILGLLSSFIVVGFMD</sequence>
<feature type="transmembrane region" description="Helical" evidence="1">
    <location>
        <begin position="140"/>
        <end position="157"/>
    </location>
</feature>
<feature type="transmembrane region" description="Helical" evidence="1">
    <location>
        <begin position="107"/>
        <end position="128"/>
    </location>
</feature>
<feature type="transmembrane region" description="Helical" evidence="1">
    <location>
        <begin position="12"/>
        <end position="33"/>
    </location>
</feature>
<feature type="non-terminal residue" evidence="2">
    <location>
        <position position="158"/>
    </location>
</feature>
<comment type="caution">
    <text evidence="2">The sequence shown here is derived from an EMBL/GenBank/DDBJ whole genome shotgun (WGS) entry which is preliminary data.</text>
</comment>
<protein>
    <submittedName>
        <fullName evidence="2">Uncharacterized protein</fullName>
    </submittedName>
</protein>